<proteinExistence type="predicted"/>
<feature type="region of interest" description="Disordered" evidence="1">
    <location>
        <begin position="1"/>
        <end position="38"/>
    </location>
</feature>
<accession>A0A5B7EWR6</accession>
<sequence>MREETEGDAEDGEVRGDSRVQGGGDRQGDREEEIKIPSRPGRSFASLLLRTDNIFIHECVPSLARQAIQAHRSVRRIMNVFLHFP</sequence>
<comment type="caution">
    <text evidence="2">The sequence shown here is derived from an EMBL/GenBank/DDBJ whole genome shotgun (WGS) entry which is preliminary data.</text>
</comment>
<dbReference type="AlphaFoldDB" id="A0A5B7EWR6"/>
<name>A0A5B7EWR6_PORTR</name>
<evidence type="ECO:0000313" key="3">
    <source>
        <dbReference type="Proteomes" id="UP000324222"/>
    </source>
</evidence>
<feature type="compositionally biased region" description="Acidic residues" evidence="1">
    <location>
        <begin position="1"/>
        <end position="11"/>
    </location>
</feature>
<evidence type="ECO:0000256" key="1">
    <source>
        <dbReference type="SAM" id="MobiDB-lite"/>
    </source>
</evidence>
<feature type="compositionally biased region" description="Basic and acidic residues" evidence="1">
    <location>
        <begin position="26"/>
        <end position="36"/>
    </location>
</feature>
<dbReference type="Proteomes" id="UP000324222">
    <property type="component" value="Unassembled WGS sequence"/>
</dbReference>
<evidence type="ECO:0000313" key="2">
    <source>
        <dbReference type="EMBL" id="MPC36764.1"/>
    </source>
</evidence>
<keyword evidence="3" id="KW-1185">Reference proteome</keyword>
<reference evidence="2 3" key="1">
    <citation type="submission" date="2019-05" db="EMBL/GenBank/DDBJ databases">
        <title>Another draft genome of Portunus trituberculatus and its Hox gene families provides insights of decapod evolution.</title>
        <authorList>
            <person name="Jeong J.-H."/>
            <person name="Song I."/>
            <person name="Kim S."/>
            <person name="Choi T."/>
            <person name="Kim D."/>
            <person name="Ryu S."/>
            <person name="Kim W."/>
        </authorList>
    </citation>
    <scope>NUCLEOTIDE SEQUENCE [LARGE SCALE GENOMIC DNA]</scope>
    <source>
        <tissue evidence="2">Muscle</tissue>
    </source>
</reference>
<gene>
    <name evidence="2" type="ORF">E2C01_030232</name>
</gene>
<organism evidence="2 3">
    <name type="scientific">Portunus trituberculatus</name>
    <name type="common">Swimming crab</name>
    <name type="synonym">Neptunus trituberculatus</name>
    <dbReference type="NCBI Taxonomy" id="210409"/>
    <lineage>
        <taxon>Eukaryota</taxon>
        <taxon>Metazoa</taxon>
        <taxon>Ecdysozoa</taxon>
        <taxon>Arthropoda</taxon>
        <taxon>Crustacea</taxon>
        <taxon>Multicrustacea</taxon>
        <taxon>Malacostraca</taxon>
        <taxon>Eumalacostraca</taxon>
        <taxon>Eucarida</taxon>
        <taxon>Decapoda</taxon>
        <taxon>Pleocyemata</taxon>
        <taxon>Brachyura</taxon>
        <taxon>Eubrachyura</taxon>
        <taxon>Portunoidea</taxon>
        <taxon>Portunidae</taxon>
        <taxon>Portuninae</taxon>
        <taxon>Portunus</taxon>
    </lineage>
</organism>
<dbReference type="EMBL" id="VSRR010003601">
    <property type="protein sequence ID" value="MPC36764.1"/>
    <property type="molecule type" value="Genomic_DNA"/>
</dbReference>
<protein>
    <submittedName>
        <fullName evidence="2">Uncharacterized protein</fullName>
    </submittedName>
</protein>